<keyword evidence="7" id="KW-0811">Translocation</keyword>
<dbReference type="GO" id="GO:0015031">
    <property type="term" value="P:protein transport"/>
    <property type="evidence" value="ECO:0007669"/>
    <property type="project" value="UniProtKB-KW"/>
</dbReference>
<gene>
    <name evidence="12" type="ORF">ACHAWO_008932</name>
</gene>
<accession>A0ABD3QJH4</accession>
<evidence type="ECO:0000256" key="10">
    <source>
        <dbReference type="SAM" id="MobiDB-lite"/>
    </source>
</evidence>
<keyword evidence="4" id="KW-0509">mRNA transport</keyword>
<dbReference type="InterPro" id="IPR000156">
    <property type="entry name" value="Ran_bind_dom"/>
</dbReference>
<keyword evidence="5" id="KW-0653">Protein transport</keyword>
<name>A0ABD3QJH4_9STRA</name>
<protein>
    <recommendedName>
        <fullName evidence="11">RanBD1 domain-containing protein</fullName>
    </recommendedName>
</protein>
<evidence type="ECO:0000256" key="6">
    <source>
        <dbReference type="ARBA" id="ARBA00022990"/>
    </source>
</evidence>
<feature type="region of interest" description="Disordered" evidence="10">
    <location>
        <begin position="1"/>
        <end position="96"/>
    </location>
</feature>
<feature type="region of interest" description="Disordered" evidence="10">
    <location>
        <begin position="274"/>
        <end position="324"/>
    </location>
</feature>
<feature type="compositionally biased region" description="Basic and acidic residues" evidence="10">
    <location>
        <begin position="216"/>
        <end position="231"/>
    </location>
</feature>
<evidence type="ECO:0000256" key="7">
    <source>
        <dbReference type="ARBA" id="ARBA00023010"/>
    </source>
</evidence>
<feature type="region of interest" description="Disordered" evidence="10">
    <location>
        <begin position="180"/>
        <end position="259"/>
    </location>
</feature>
<dbReference type="InterPro" id="IPR015007">
    <property type="entry name" value="NUP2/50/61"/>
</dbReference>
<feature type="compositionally biased region" description="Basic and acidic residues" evidence="10">
    <location>
        <begin position="84"/>
        <end position="96"/>
    </location>
</feature>
<evidence type="ECO:0000256" key="4">
    <source>
        <dbReference type="ARBA" id="ARBA00022816"/>
    </source>
</evidence>
<dbReference type="Gene3D" id="2.30.29.30">
    <property type="entry name" value="Pleckstrin-homology domain (PH domain)/Phosphotyrosine-binding domain (PTB)"/>
    <property type="match status" value="1"/>
</dbReference>
<keyword evidence="6" id="KW-0007">Acetylation</keyword>
<dbReference type="PROSITE" id="PS50196">
    <property type="entry name" value="RANBD1"/>
    <property type="match status" value="1"/>
</dbReference>
<evidence type="ECO:0000256" key="2">
    <source>
        <dbReference type="ARBA" id="ARBA00022448"/>
    </source>
</evidence>
<comment type="caution">
    <text evidence="12">The sequence shown here is derived from an EMBL/GenBank/DDBJ whole genome shotgun (WGS) entry which is preliminary data.</text>
</comment>
<evidence type="ECO:0000256" key="9">
    <source>
        <dbReference type="ARBA" id="ARBA00023242"/>
    </source>
</evidence>
<proteinExistence type="predicted"/>
<keyword evidence="9" id="KW-0539">Nucleus</keyword>
<keyword evidence="13" id="KW-1185">Reference proteome</keyword>
<dbReference type="Pfam" id="PF08911">
    <property type="entry name" value="NUP50"/>
    <property type="match status" value="1"/>
</dbReference>
<dbReference type="PANTHER" id="PTHR23138:SF183">
    <property type="entry name" value="RANBD1 DOMAIN-CONTAINING PROTEIN"/>
    <property type="match status" value="1"/>
</dbReference>
<evidence type="ECO:0000256" key="5">
    <source>
        <dbReference type="ARBA" id="ARBA00022927"/>
    </source>
</evidence>
<organism evidence="12 13">
    <name type="scientific">Cyclotella atomus</name>
    <dbReference type="NCBI Taxonomy" id="382360"/>
    <lineage>
        <taxon>Eukaryota</taxon>
        <taxon>Sar</taxon>
        <taxon>Stramenopiles</taxon>
        <taxon>Ochrophyta</taxon>
        <taxon>Bacillariophyta</taxon>
        <taxon>Coscinodiscophyceae</taxon>
        <taxon>Thalassiosirophycidae</taxon>
        <taxon>Stephanodiscales</taxon>
        <taxon>Stephanodiscaceae</taxon>
        <taxon>Cyclotella</taxon>
    </lineage>
</organism>
<evidence type="ECO:0000256" key="3">
    <source>
        <dbReference type="ARBA" id="ARBA00022737"/>
    </source>
</evidence>
<dbReference type="AlphaFoldDB" id="A0ABD3QJH4"/>
<dbReference type="GO" id="GO:0005643">
    <property type="term" value="C:nuclear pore"/>
    <property type="evidence" value="ECO:0007669"/>
    <property type="project" value="UniProtKB-SubCell"/>
</dbReference>
<evidence type="ECO:0000259" key="11">
    <source>
        <dbReference type="PROSITE" id="PS50196"/>
    </source>
</evidence>
<evidence type="ECO:0000313" key="12">
    <source>
        <dbReference type="EMBL" id="KAL3799616.1"/>
    </source>
</evidence>
<reference evidence="12 13" key="1">
    <citation type="submission" date="2024-10" db="EMBL/GenBank/DDBJ databases">
        <title>Updated reference genomes for cyclostephanoid diatoms.</title>
        <authorList>
            <person name="Roberts W.R."/>
            <person name="Alverson A.J."/>
        </authorList>
    </citation>
    <scope>NUCLEOTIDE SEQUENCE [LARGE SCALE GENOMIC DNA]</scope>
    <source>
        <strain evidence="12 13">AJA010-31</strain>
    </source>
</reference>
<dbReference type="SUPFAM" id="SSF50729">
    <property type="entry name" value="PH domain-like"/>
    <property type="match status" value="1"/>
</dbReference>
<evidence type="ECO:0000256" key="1">
    <source>
        <dbReference type="ARBA" id="ARBA00004567"/>
    </source>
</evidence>
<dbReference type="Proteomes" id="UP001530400">
    <property type="component" value="Unassembled WGS sequence"/>
</dbReference>
<keyword evidence="3" id="KW-0677">Repeat</keyword>
<feature type="compositionally biased region" description="Polar residues" evidence="10">
    <location>
        <begin position="233"/>
        <end position="243"/>
    </location>
</feature>
<feature type="compositionally biased region" description="Acidic residues" evidence="10">
    <location>
        <begin position="73"/>
        <end position="83"/>
    </location>
</feature>
<sequence>MASETDEKASTAAAKDQETPNTQTSACEKTGDSPAPALDASTIKSLAPKAEEQSKKKRRSNIQLNKDDHPEGECSDEDGELNDEGEKRSDPFKRASEDVLKARKIVKVSKKWEKSESSTGGGVFGSVQLVAPEKKDDGKKEAPALSVFGSSAKVPTFGSAATFGSGFGAVSNGFGALKPKTDAEDKKDANSKPTFGSGFASTGFGGAVKSNGFGNVDKKTDKEDTATKPDSEGTFTASTSTTEKIIMKPTEVNNGEQNEDLVCEVRAKVYKLSPVDDAEEAKGEQGENVPSVPSTSGRMELKKNDEKKEENEQRNGDKIEMEWKSRGIGPVRVLQPKMLGTAGGANGKPRVVQRHETAAGSKGTTVILNTALVPECKVTRTSDKTVKLDAPNPKREETGRALESFSFKVKTEAEADLLMSSLKKMLES</sequence>
<dbReference type="EMBL" id="JALLPJ020000180">
    <property type="protein sequence ID" value="KAL3799616.1"/>
    <property type="molecule type" value="Genomic_DNA"/>
</dbReference>
<feature type="domain" description="RanBD1" evidence="11">
    <location>
        <begin position="234"/>
        <end position="428"/>
    </location>
</feature>
<dbReference type="GO" id="GO:0051028">
    <property type="term" value="P:mRNA transport"/>
    <property type="evidence" value="ECO:0007669"/>
    <property type="project" value="UniProtKB-KW"/>
</dbReference>
<evidence type="ECO:0000313" key="13">
    <source>
        <dbReference type="Proteomes" id="UP001530400"/>
    </source>
</evidence>
<evidence type="ECO:0000256" key="8">
    <source>
        <dbReference type="ARBA" id="ARBA00023132"/>
    </source>
</evidence>
<keyword evidence="8" id="KW-0906">Nuclear pore complex</keyword>
<feature type="compositionally biased region" description="Basic and acidic residues" evidence="10">
    <location>
        <begin position="180"/>
        <end position="190"/>
    </location>
</feature>
<keyword evidence="2" id="KW-0813">Transport</keyword>
<feature type="compositionally biased region" description="Basic and acidic residues" evidence="10">
    <location>
        <begin position="299"/>
        <end position="324"/>
    </location>
</feature>
<comment type="subcellular location">
    <subcellularLocation>
        <location evidence="1">Nucleus</location>
        <location evidence="1">Nuclear pore complex</location>
    </subcellularLocation>
</comment>
<dbReference type="InterPro" id="IPR045255">
    <property type="entry name" value="RanBP1-like"/>
</dbReference>
<dbReference type="PANTHER" id="PTHR23138">
    <property type="entry name" value="RAN BINDING PROTEIN"/>
    <property type="match status" value="1"/>
</dbReference>
<dbReference type="InterPro" id="IPR011993">
    <property type="entry name" value="PH-like_dom_sf"/>
</dbReference>